<protein>
    <submittedName>
        <fullName evidence="2">Uncharacterized protein</fullName>
    </submittedName>
</protein>
<dbReference type="AlphaFoldDB" id="A0AAW1L6X6"/>
<organism evidence="2 3">
    <name type="scientific">Popillia japonica</name>
    <name type="common">Japanese beetle</name>
    <dbReference type="NCBI Taxonomy" id="7064"/>
    <lineage>
        <taxon>Eukaryota</taxon>
        <taxon>Metazoa</taxon>
        <taxon>Ecdysozoa</taxon>
        <taxon>Arthropoda</taxon>
        <taxon>Hexapoda</taxon>
        <taxon>Insecta</taxon>
        <taxon>Pterygota</taxon>
        <taxon>Neoptera</taxon>
        <taxon>Endopterygota</taxon>
        <taxon>Coleoptera</taxon>
        <taxon>Polyphaga</taxon>
        <taxon>Scarabaeiformia</taxon>
        <taxon>Scarabaeidae</taxon>
        <taxon>Rutelinae</taxon>
        <taxon>Popillia</taxon>
    </lineage>
</organism>
<feature type="compositionally biased region" description="Acidic residues" evidence="1">
    <location>
        <begin position="53"/>
        <end position="63"/>
    </location>
</feature>
<feature type="compositionally biased region" description="Acidic residues" evidence="1">
    <location>
        <begin position="21"/>
        <end position="36"/>
    </location>
</feature>
<comment type="caution">
    <text evidence="2">The sequence shown here is derived from an EMBL/GenBank/DDBJ whole genome shotgun (WGS) entry which is preliminary data.</text>
</comment>
<name>A0AAW1L6X6_POPJA</name>
<keyword evidence="3" id="KW-1185">Reference proteome</keyword>
<feature type="region of interest" description="Disordered" evidence="1">
    <location>
        <begin position="21"/>
        <end position="67"/>
    </location>
</feature>
<sequence length="86" mass="9819">MSARGNLRECAKLKDKRTFEVDDEVGSEEDFEDETEPEAKADRARETTNGETTDTDLQEDSELDEQHVEGVIRIVDTDDPDNMWKA</sequence>
<evidence type="ECO:0000256" key="1">
    <source>
        <dbReference type="SAM" id="MobiDB-lite"/>
    </source>
</evidence>
<feature type="compositionally biased region" description="Basic and acidic residues" evidence="1">
    <location>
        <begin position="37"/>
        <end position="48"/>
    </location>
</feature>
<evidence type="ECO:0000313" key="2">
    <source>
        <dbReference type="EMBL" id="KAK9730645.1"/>
    </source>
</evidence>
<evidence type="ECO:0000313" key="3">
    <source>
        <dbReference type="Proteomes" id="UP001458880"/>
    </source>
</evidence>
<accession>A0AAW1L6X6</accession>
<dbReference type="EMBL" id="JASPKY010000144">
    <property type="protein sequence ID" value="KAK9730645.1"/>
    <property type="molecule type" value="Genomic_DNA"/>
</dbReference>
<gene>
    <name evidence="2" type="ORF">QE152_g14371</name>
</gene>
<reference evidence="2 3" key="1">
    <citation type="journal article" date="2024" name="BMC Genomics">
        <title>De novo assembly and annotation of Popillia japonica's genome with initial clues to its potential as an invasive pest.</title>
        <authorList>
            <person name="Cucini C."/>
            <person name="Boschi S."/>
            <person name="Funari R."/>
            <person name="Cardaioli E."/>
            <person name="Iannotti N."/>
            <person name="Marturano G."/>
            <person name="Paoli F."/>
            <person name="Bruttini M."/>
            <person name="Carapelli A."/>
            <person name="Frati F."/>
            <person name="Nardi F."/>
        </authorList>
    </citation>
    <scope>NUCLEOTIDE SEQUENCE [LARGE SCALE GENOMIC DNA]</scope>
    <source>
        <strain evidence="2">DMR45628</strain>
    </source>
</reference>
<proteinExistence type="predicted"/>
<dbReference type="Proteomes" id="UP001458880">
    <property type="component" value="Unassembled WGS sequence"/>
</dbReference>